<dbReference type="Pfam" id="PF12840">
    <property type="entry name" value="HTH_20"/>
    <property type="match status" value="1"/>
</dbReference>
<dbReference type="CDD" id="cd00090">
    <property type="entry name" value="HTH_ARSR"/>
    <property type="match status" value="1"/>
</dbReference>
<dbReference type="OrthoDB" id="290446at2157"/>
<dbReference type="Gene3D" id="1.10.10.10">
    <property type="entry name" value="Winged helix-like DNA-binding domain superfamily/Winged helix DNA-binding domain"/>
    <property type="match status" value="1"/>
</dbReference>
<evidence type="ECO:0000313" key="3">
    <source>
        <dbReference type="Proteomes" id="UP000011523"/>
    </source>
</evidence>
<dbReference type="SUPFAM" id="SSF46785">
    <property type="entry name" value="Winged helix' DNA-binding domain"/>
    <property type="match status" value="1"/>
</dbReference>
<dbReference type="InterPro" id="IPR036388">
    <property type="entry name" value="WH-like_DNA-bd_sf"/>
</dbReference>
<comment type="caution">
    <text evidence="2">The sequence shown here is derived from an EMBL/GenBank/DDBJ whole genome shotgun (WGS) entry which is preliminary data.</text>
</comment>
<dbReference type="AlphaFoldDB" id="M0E1G2"/>
<dbReference type="InterPro" id="IPR036390">
    <property type="entry name" value="WH_DNA-bd_sf"/>
</dbReference>
<sequence>MAADCPPDEVFALLDDEYARSLLSATSRQPMTTPELSEQRNTSNSTVYRRLNKLEEYGLVRATYVPGPDGNHRKQYKAQLDELVVSLDGGVFKVSVQTATRAQEFADVVTDLWEGI</sequence>
<organism evidence="2 3">
    <name type="scientific">Halorubrum tebenquichense DSM 14210</name>
    <dbReference type="NCBI Taxonomy" id="1227485"/>
    <lineage>
        <taxon>Archaea</taxon>
        <taxon>Methanobacteriati</taxon>
        <taxon>Methanobacteriota</taxon>
        <taxon>Stenosarchaea group</taxon>
        <taxon>Halobacteria</taxon>
        <taxon>Halobacteriales</taxon>
        <taxon>Haloferacaceae</taxon>
        <taxon>Halorubrum</taxon>
    </lineage>
</organism>
<accession>M0E1G2</accession>
<feature type="region of interest" description="Disordered" evidence="1">
    <location>
        <begin position="25"/>
        <end position="44"/>
    </location>
</feature>
<dbReference type="Proteomes" id="UP000011523">
    <property type="component" value="Unassembled WGS sequence"/>
</dbReference>
<dbReference type="InterPro" id="IPR011991">
    <property type="entry name" value="ArsR-like_HTH"/>
</dbReference>
<dbReference type="EMBL" id="AOJD01000006">
    <property type="protein sequence ID" value="ELZ41630.1"/>
    <property type="molecule type" value="Genomic_DNA"/>
</dbReference>
<protein>
    <submittedName>
        <fullName evidence="2">DNA binding protein putative transcriptional regulator</fullName>
    </submittedName>
</protein>
<reference evidence="2 3" key="1">
    <citation type="journal article" date="2014" name="PLoS Genet.">
        <title>Phylogenetically driven sequencing of extremely halophilic archaea reveals strategies for static and dynamic osmo-response.</title>
        <authorList>
            <person name="Becker E.A."/>
            <person name="Seitzer P.M."/>
            <person name="Tritt A."/>
            <person name="Larsen D."/>
            <person name="Krusor M."/>
            <person name="Yao A.I."/>
            <person name="Wu D."/>
            <person name="Madern D."/>
            <person name="Eisen J.A."/>
            <person name="Darling A.E."/>
            <person name="Facciotti M.T."/>
        </authorList>
    </citation>
    <scope>NUCLEOTIDE SEQUENCE [LARGE SCALE GENOMIC DNA]</scope>
    <source>
        <strain evidence="2 3">DSM 14210</strain>
    </source>
</reference>
<name>M0E1G2_9EURY</name>
<keyword evidence="3" id="KW-1185">Reference proteome</keyword>
<evidence type="ECO:0000313" key="2">
    <source>
        <dbReference type="EMBL" id="ELZ41630.1"/>
    </source>
</evidence>
<evidence type="ECO:0000256" key="1">
    <source>
        <dbReference type="SAM" id="MobiDB-lite"/>
    </source>
</evidence>
<gene>
    <name evidence="2" type="ORF">C472_00818</name>
</gene>
<proteinExistence type="predicted"/>